<dbReference type="RefSeq" id="WP_105934717.1">
    <property type="nucleotide sequence ID" value="NZ_PVNP01000117.1"/>
</dbReference>
<dbReference type="GO" id="GO:1990281">
    <property type="term" value="C:efflux pump complex"/>
    <property type="evidence" value="ECO:0007669"/>
    <property type="project" value="TreeGrafter"/>
</dbReference>
<feature type="chain" id="PRO_5015658894" evidence="2">
    <location>
        <begin position="24"/>
        <end position="358"/>
    </location>
</feature>
<dbReference type="Proteomes" id="UP000238949">
    <property type="component" value="Unassembled WGS sequence"/>
</dbReference>
<dbReference type="OrthoDB" id="9806939at2"/>
<dbReference type="Gene3D" id="1.10.287.470">
    <property type="entry name" value="Helix hairpin bin"/>
    <property type="match status" value="1"/>
</dbReference>
<dbReference type="Gene3D" id="2.40.420.20">
    <property type="match status" value="1"/>
</dbReference>
<evidence type="ECO:0000256" key="2">
    <source>
        <dbReference type="SAM" id="SignalP"/>
    </source>
</evidence>
<reference evidence="5" key="1">
    <citation type="journal article" date="2020" name="Int. J. Syst. Evol. Microbiol.">
        <title>Alteromonas alba sp. nov., a marine bacterium isolated from the seawater of the West Pacific Ocean.</title>
        <authorList>
            <person name="Sun C."/>
            <person name="Wu Y.-H."/>
            <person name="Xamxidin M."/>
            <person name="Cheng H."/>
            <person name="Xu X.-W."/>
        </authorList>
    </citation>
    <scope>NUCLEOTIDE SEQUENCE [LARGE SCALE GENOMIC DNA]</scope>
    <source>
        <strain evidence="5">190</strain>
    </source>
</reference>
<comment type="caution">
    <text evidence="4">The sequence shown here is derived from an EMBL/GenBank/DDBJ whole genome shotgun (WGS) entry which is preliminary data.</text>
</comment>
<proteinExistence type="inferred from homology"/>
<keyword evidence="2" id="KW-0732">Signal</keyword>
<dbReference type="EMBL" id="PVNP01000117">
    <property type="protein sequence ID" value="PRO73432.1"/>
    <property type="molecule type" value="Genomic_DNA"/>
</dbReference>
<dbReference type="SUPFAM" id="SSF111369">
    <property type="entry name" value="HlyD-like secretion proteins"/>
    <property type="match status" value="1"/>
</dbReference>
<evidence type="ECO:0000256" key="1">
    <source>
        <dbReference type="ARBA" id="ARBA00009477"/>
    </source>
</evidence>
<protein>
    <submittedName>
        <fullName evidence="4">Efflux RND transporter periplasmic adaptor subunit</fullName>
    </submittedName>
</protein>
<dbReference type="AlphaFoldDB" id="A0A2S9VAH3"/>
<dbReference type="Pfam" id="PF25973">
    <property type="entry name" value="BSH_CzcB"/>
    <property type="match status" value="1"/>
</dbReference>
<dbReference type="NCBIfam" id="TIGR01730">
    <property type="entry name" value="RND_mfp"/>
    <property type="match status" value="1"/>
</dbReference>
<dbReference type="PANTHER" id="PTHR30469">
    <property type="entry name" value="MULTIDRUG RESISTANCE PROTEIN MDTA"/>
    <property type="match status" value="1"/>
</dbReference>
<organism evidence="4 5">
    <name type="scientific">Alteromonas alba</name>
    <dbReference type="NCBI Taxonomy" id="2079529"/>
    <lineage>
        <taxon>Bacteria</taxon>
        <taxon>Pseudomonadati</taxon>
        <taxon>Pseudomonadota</taxon>
        <taxon>Gammaproteobacteria</taxon>
        <taxon>Alteromonadales</taxon>
        <taxon>Alteromonadaceae</taxon>
        <taxon>Alteromonas/Salinimonas group</taxon>
        <taxon>Alteromonas</taxon>
    </lineage>
</organism>
<evidence type="ECO:0000313" key="4">
    <source>
        <dbReference type="EMBL" id="PRO73432.1"/>
    </source>
</evidence>
<dbReference type="InterPro" id="IPR006143">
    <property type="entry name" value="RND_pump_MFP"/>
</dbReference>
<dbReference type="Gene3D" id="2.40.30.170">
    <property type="match status" value="1"/>
</dbReference>
<dbReference type="InterPro" id="IPR058647">
    <property type="entry name" value="BSH_CzcB-like"/>
</dbReference>
<sequence length="358" mass="38737">MYGCVKYLFILLSCMGISFPSSAQDSPIEVTAAYPVASQKYQSITLSGAVSTANDAFLAPLQAGLVDKLFVEVGDHVQQGQPLLTLDSKLAELARQQAEAELEVGTVAHNEAERLLNEVDALSQQQLAAKTLFQQRKAEVANAKAELARLKAILALRKEIVARHTLKAPFDGVIYQRDVDVGEWVEPTTAVLGLVSQQAKRLTIEVPQEYYSYFTNLNGDISIHPDTGLHDTITGKLERLVAASGGQGRSFTAHIALPENTDLLVGMSAEAEIMLPQLENKQVWLPTSAIRQHPDSGASVFAINSNKASRVLVNIVRQQGDAVLVANATEGQLYAISGVSRLYNEAAVTVTNRSEIND</sequence>
<feature type="domain" description="CzcB-like barrel-sandwich hybrid" evidence="3">
    <location>
        <begin position="59"/>
        <end position="192"/>
    </location>
</feature>
<name>A0A2S9VAH3_9ALTE</name>
<dbReference type="Gene3D" id="2.40.50.100">
    <property type="match status" value="1"/>
</dbReference>
<accession>A0A2S9VAH3</accession>
<comment type="similarity">
    <text evidence="1">Belongs to the membrane fusion protein (MFP) (TC 8.A.1) family.</text>
</comment>
<dbReference type="GO" id="GO:0015562">
    <property type="term" value="F:efflux transmembrane transporter activity"/>
    <property type="evidence" value="ECO:0007669"/>
    <property type="project" value="TreeGrafter"/>
</dbReference>
<evidence type="ECO:0000259" key="3">
    <source>
        <dbReference type="Pfam" id="PF25973"/>
    </source>
</evidence>
<feature type="signal peptide" evidence="2">
    <location>
        <begin position="1"/>
        <end position="23"/>
    </location>
</feature>
<keyword evidence="5" id="KW-1185">Reference proteome</keyword>
<gene>
    <name evidence="4" type="ORF">C6Y40_11525</name>
</gene>
<evidence type="ECO:0000313" key="5">
    <source>
        <dbReference type="Proteomes" id="UP000238949"/>
    </source>
</evidence>